<organism evidence="1 2">
    <name type="scientific">Sinanodonta woodiana</name>
    <name type="common">Chinese pond mussel</name>
    <name type="synonym">Anodonta woodiana</name>
    <dbReference type="NCBI Taxonomy" id="1069815"/>
    <lineage>
        <taxon>Eukaryota</taxon>
        <taxon>Metazoa</taxon>
        <taxon>Spiralia</taxon>
        <taxon>Lophotrochozoa</taxon>
        <taxon>Mollusca</taxon>
        <taxon>Bivalvia</taxon>
        <taxon>Autobranchia</taxon>
        <taxon>Heteroconchia</taxon>
        <taxon>Palaeoheterodonta</taxon>
        <taxon>Unionida</taxon>
        <taxon>Unionoidea</taxon>
        <taxon>Unionidae</taxon>
        <taxon>Unioninae</taxon>
        <taxon>Sinanodonta</taxon>
    </lineage>
</organism>
<gene>
    <name evidence="1" type="ORF">ACJMK2_016537</name>
</gene>
<dbReference type="AlphaFoldDB" id="A0ABD3UTX3"/>
<sequence length="215" mass="25370">MKKISFSHEREKRFYQGNRVNWWNFNIETHVLTRHCFNSLKEKVQIALTSPTCDQQKIITVSIIHEPGAGGTTLAKHILWEFRTSFKCAMLERLTEHAYDEIYELWKMFETDLNSAKPVLLLADRGSQVDITFSDLCSKINFMYRKKNLNSKIALPVCVLLTCVREEDFAILHEHDHINEDVTVLLRQKLEEKGHINEKEWCVRKYQEIENLEKS</sequence>
<evidence type="ECO:0000313" key="1">
    <source>
        <dbReference type="EMBL" id="KAL3852932.1"/>
    </source>
</evidence>
<evidence type="ECO:0000313" key="2">
    <source>
        <dbReference type="Proteomes" id="UP001634394"/>
    </source>
</evidence>
<keyword evidence="2" id="KW-1185">Reference proteome</keyword>
<accession>A0ABD3UTX3</accession>
<dbReference type="PANTHER" id="PTHR16155">
    <property type="entry name" value="DED DOMAIN-CONTAINING PROTEIN"/>
    <property type="match status" value="1"/>
</dbReference>
<name>A0ABD3UTX3_SINWO</name>
<dbReference type="PANTHER" id="PTHR16155:SF19">
    <property type="entry name" value="DED DOMAIN-CONTAINING PROTEIN"/>
    <property type="match status" value="1"/>
</dbReference>
<protein>
    <submittedName>
        <fullName evidence="1">Uncharacterized protein</fullName>
    </submittedName>
</protein>
<comment type="caution">
    <text evidence="1">The sequence shown here is derived from an EMBL/GenBank/DDBJ whole genome shotgun (WGS) entry which is preliminary data.</text>
</comment>
<proteinExistence type="predicted"/>
<dbReference type="Proteomes" id="UP001634394">
    <property type="component" value="Unassembled WGS sequence"/>
</dbReference>
<dbReference type="EMBL" id="JBJQND010000015">
    <property type="protein sequence ID" value="KAL3852932.1"/>
    <property type="molecule type" value="Genomic_DNA"/>
</dbReference>
<reference evidence="1 2" key="1">
    <citation type="submission" date="2024-11" db="EMBL/GenBank/DDBJ databases">
        <title>Chromosome-level genome assembly of the freshwater bivalve Anodonta woodiana.</title>
        <authorList>
            <person name="Chen X."/>
        </authorList>
    </citation>
    <scope>NUCLEOTIDE SEQUENCE [LARGE SCALE GENOMIC DNA]</scope>
    <source>
        <strain evidence="1">MN2024</strain>
        <tissue evidence="1">Gills</tissue>
    </source>
</reference>